<reference evidence="2" key="1">
    <citation type="submission" date="2021-01" db="EMBL/GenBank/DDBJ databases">
        <title>Caligus Genome Assembly.</title>
        <authorList>
            <person name="Gallardo-Escarate C."/>
        </authorList>
    </citation>
    <scope>NUCLEOTIDE SEQUENCE [LARGE SCALE GENOMIC DNA]</scope>
</reference>
<accession>A0A7T8KGS8</accession>
<dbReference type="EMBL" id="CP045894">
    <property type="protein sequence ID" value="QQP55571.1"/>
    <property type="molecule type" value="Genomic_DNA"/>
</dbReference>
<name>A0A7T8KGS8_CALRO</name>
<feature type="non-terminal residue" evidence="1">
    <location>
        <position position="134"/>
    </location>
</feature>
<keyword evidence="2" id="KW-1185">Reference proteome</keyword>
<organism evidence="1 2">
    <name type="scientific">Caligus rogercresseyi</name>
    <name type="common">Sea louse</name>
    <dbReference type="NCBI Taxonomy" id="217165"/>
    <lineage>
        <taxon>Eukaryota</taxon>
        <taxon>Metazoa</taxon>
        <taxon>Ecdysozoa</taxon>
        <taxon>Arthropoda</taxon>
        <taxon>Crustacea</taxon>
        <taxon>Multicrustacea</taxon>
        <taxon>Hexanauplia</taxon>
        <taxon>Copepoda</taxon>
        <taxon>Siphonostomatoida</taxon>
        <taxon>Caligidae</taxon>
        <taxon>Caligus</taxon>
    </lineage>
</organism>
<gene>
    <name evidence="1" type="ORF">FKW44_008805</name>
</gene>
<sequence>KPKYSTVDYEEIKEPPVRIEKDSPLPHPPAAVKAPSSFDSELEVLQKLFPNKSLSELSDNLLLFNGNTMSVIQHLLSSAYSSSIRLVNEPPLEHFHPEAAAAANRAFGHHFPPVSRLAYSAHSRYFAAVAAAAS</sequence>
<evidence type="ECO:0000313" key="1">
    <source>
        <dbReference type="EMBL" id="QQP55571.1"/>
    </source>
</evidence>
<protein>
    <submittedName>
        <fullName evidence="1">Uncharacterized protein</fullName>
    </submittedName>
</protein>
<feature type="non-terminal residue" evidence="1">
    <location>
        <position position="1"/>
    </location>
</feature>
<proteinExistence type="predicted"/>
<dbReference type="Proteomes" id="UP000595437">
    <property type="component" value="Chromosome 5"/>
</dbReference>
<evidence type="ECO:0000313" key="2">
    <source>
        <dbReference type="Proteomes" id="UP000595437"/>
    </source>
</evidence>
<dbReference type="AlphaFoldDB" id="A0A7T8KGS8"/>